<dbReference type="InterPro" id="IPR015943">
    <property type="entry name" value="WD40/YVTN_repeat-like_dom_sf"/>
</dbReference>
<dbReference type="Gene3D" id="2.130.10.10">
    <property type="entry name" value="YVTN repeat-like/Quinoprotein amine dehydrogenase"/>
    <property type="match status" value="1"/>
</dbReference>
<evidence type="ECO:0000313" key="3">
    <source>
        <dbReference type="Proteomes" id="UP000257055"/>
    </source>
</evidence>
<keyword evidence="1" id="KW-1133">Transmembrane helix</keyword>
<evidence type="ECO:0000256" key="1">
    <source>
        <dbReference type="SAM" id="Phobius"/>
    </source>
</evidence>
<accession>A0A3D8TJP4</accession>
<organism evidence="2 3">
    <name type="scientific">Listeria kieliensis</name>
    <dbReference type="NCBI Taxonomy" id="1621700"/>
    <lineage>
        <taxon>Bacteria</taxon>
        <taxon>Bacillati</taxon>
        <taxon>Bacillota</taxon>
        <taxon>Bacilli</taxon>
        <taxon>Bacillales</taxon>
        <taxon>Listeriaceae</taxon>
        <taxon>Listeria</taxon>
    </lineage>
</organism>
<keyword evidence="1" id="KW-0472">Membrane</keyword>
<gene>
    <name evidence="2" type="ORF">UR08_12400</name>
</gene>
<dbReference type="SUPFAM" id="SSF50998">
    <property type="entry name" value="Quinoprotein alcohol dehydrogenase-like"/>
    <property type="match status" value="1"/>
</dbReference>
<dbReference type="Proteomes" id="UP000257055">
    <property type="component" value="Unassembled WGS sequence"/>
</dbReference>
<dbReference type="InterPro" id="IPR011047">
    <property type="entry name" value="Quinoprotein_ADH-like_sf"/>
</dbReference>
<dbReference type="EMBL" id="LARY01000004">
    <property type="protein sequence ID" value="RDW99089.1"/>
    <property type="molecule type" value="Genomic_DNA"/>
</dbReference>
<feature type="transmembrane region" description="Helical" evidence="1">
    <location>
        <begin position="55"/>
        <end position="80"/>
    </location>
</feature>
<feature type="transmembrane region" description="Helical" evidence="1">
    <location>
        <begin position="20"/>
        <end position="43"/>
    </location>
</feature>
<reference evidence="3" key="1">
    <citation type="submission" date="2015-04" db="EMBL/GenBank/DDBJ databases">
        <authorList>
            <person name="Schardt J."/>
            <person name="Mueller-Herbst S."/>
            <person name="Scherer S."/>
            <person name="Huptas C."/>
        </authorList>
    </citation>
    <scope>NUCLEOTIDE SEQUENCE [LARGE SCALE GENOMIC DNA]</scope>
    <source>
        <strain evidence="3">Kiel-L1</strain>
    </source>
</reference>
<comment type="caution">
    <text evidence="2">The sequence shown here is derived from an EMBL/GenBank/DDBJ whole genome shotgun (WGS) entry which is preliminary data.</text>
</comment>
<protein>
    <submittedName>
        <fullName evidence="2">Uncharacterized protein</fullName>
    </submittedName>
</protein>
<keyword evidence="3" id="KW-1185">Reference proteome</keyword>
<dbReference type="AlphaFoldDB" id="A0A3D8TJP4"/>
<dbReference type="NCBIfam" id="NF041516">
    <property type="entry name" value="PA2928_fam"/>
    <property type="match status" value="1"/>
</dbReference>
<name>A0A3D8TJP4_9LIST</name>
<dbReference type="InterPro" id="IPR048161">
    <property type="entry name" value="PA2928-like"/>
</dbReference>
<evidence type="ECO:0000313" key="2">
    <source>
        <dbReference type="EMBL" id="RDW99089.1"/>
    </source>
</evidence>
<proteinExistence type="predicted"/>
<keyword evidence="1" id="KW-0812">Transmembrane</keyword>
<dbReference type="RefSeq" id="WP_115754004.1">
    <property type="nucleotide sequence ID" value="NZ_LARY01000004.1"/>
</dbReference>
<sequence length="465" mass="51926">MELTFWDRIVRAFQYDHAIWHNIFLTIIYVIAAACVFFAIRYIRGLIQKKERFSIAAFLSILIGPLVFPVILFLILSIALGGASSVTPGQNMVAFKTSDGEDAIALSTANFLANETGRYGTHGRTRYYAVALSPETGEEIWQTKLERGGEAELLGKTGDKLWYFTGNGLQVIALKSGKTLAKTTDFKGIQNQLPKQYKNYIVKNQFVYFKGLDGQFYQINPKNLTGQVAKGGIQATDFPESSVSGKRFETTQITTNPGNNQLVAFLSDKEMQSIQSGGDIETDLENERSYLYETKFVEQNKVAVSPEQKVSPQAFIAGEFILDPNKKRPPNDAFHKLTDFESQVTDTNSSSYSADYIRFARLTGGLGLSTSSKYLPLTTSKGDWLIWHCETTEMASNLKLSAFNPKTKTVSWTTDLHTSSISNTARQGDKLTLLSNGYLLEINLKNGDLKGYSFENDRFFSKKPE</sequence>